<dbReference type="InterPro" id="IPR010493">
    <property type="entry name" value="Ser_AcTrfase_N"/>
</dbReference>
<dbReference type="EC" id="2.3.1.30" evidence="4"/>
<dbReference type="CDD" id="cd03354">
    <property type="entry name" value="LbH_SAT"/>
    <property type="match status" value="1"/>
</dbReference>
<accession>A0A8X7ZMQ5</accession>
<dbReference type="AlphaFoldDB" id="A0A8X7ZMQ5"/>
<evidence type="ECO:0000256" key="1">
    <source>
        <dbReference type="ARBA" id="ARBA00004876"/>
    </source>
</evidence>
<dbReference type="InterPro" id="IPR001451">
    <property type="entry name" value="Hexapep"/>
</dbReference>
<dbReference type="OrthoDB" id="25818at2759"/>
<evidence type="ECO:0000259" key="8">
    <source>
        <dbReference type="SMART" id="SM00971"/>
    </source>
</evidence>
<evidence type="ECO:0000256" key="7">
    <source>
        <dbReference type="ARBA" id="ARBA00023315"/>
    </source>
</evidence>
<comment type="pathway">
    <text evidence="1">Amino-acid biosynthesis; L-cysteine biosynthesis; L-cysteine from L-serine: step 1/2.</text>
</comment>
<dbReference type="EMBL" id="JAAWWB010000010">
    <property type="protein sequence ID" value="KAG6773743.1"/>
    <property type="molecule type" value="Genomic_DNA"/>
</dbReference>
<evidence type="ECO:0000256" key="5">
    <source>
        <dbReference type="ARBA" id="ARBA00022605"/>
    </source>
</evidence>
<evidence type="ECO:0000256" key="3">
    <source>
        <dbReference type="ARBA" id="ARBA00011553"/>
    </source>
</evidence>
<dbReference type="InterPro" id="IPR053376">
    <property type="entry name" value="Serine_acetyltransferase"/>
</dbReference>
<dbReference type="GO" id="GO:0006535">
    <property type="term" value="P:cysteine biosynthetic process from serine"/>
    <property type="evidence" value="ECO:0007669"/>
    <property type="project" value="InterPro"/>
</dbReference>
<dbReference type="NCBIfam" id="NF041874">
    <property type="entry name" value="EPS_EpsC"/>
    <property type="match status" value="1"/>
</dbReference>
<dbReference type="Pfam" id="PF06426">
    <property type="entry name" value="SATase_N"/>
    <property type="match status" value="1"/>
</dbReference>
<evidence type="ECO:0000256" key="2">
    <source>
        <dbReference type="ARBA" id="ARBA00007274"/>
    </source>
</evidence>
<evidence type="ECO:0000256" key="6">
    <source>
        <dbReference type="ARBA" id="ARBA00022679"/>
    </source>
</evidence>
<dbReference type="Proteomes" id="UP000886885">
    <property type="component" value="Chromosome 5D"/>
</dbReference>
<keyword evidence="10" id="KW-1185">Reference proteome</keyword>
<dbReference type="GO" id="GO:0000103">
    <property type="term" value="P:sulfate assimilation"/>
    <property type="evidence" value="ECO:0007669"/>
    <property type="project" value="UniProtKB-ARBA"/>
</dbReference>
<dbReference type="GO" id="GO:0009001">
    <property type="term" value="F:serine O-acetyltransferase activity"/>
    <property type="evidence" value="ECO:0007669"/>
    <property type="project" value="UniProtKB-EC"/>
</dbReference>
<proteinExistence type="inferred from homology"/>
<sequence>MACLSDESWVSSMLSKRLSIQEGKEDGVKEEETTNSFASDSTNFPFEKVFPVYAMGFLKPESDPVLLPADSRDPIWDAVREEAKIEEIVSVSVCLCVILEFNGALENMPSKDFIFVIIHGDKEFLAAAVCAVLKNFLLDEYVICFILRSSNSIFFPKVKAPTEYLYICNKTLQAEKEPILSSFLYASILSHDCLEQALAFVLANRLQNPTLLATQLLDTISDVIMKDRGIQHSIRLDMQAFKDRDPACLSYCSALLYLKGYHSLQSYRVAHVLWNQGRTVLALALQSRISEVFGIDIHPASRIGEGILLDHGTGVVVGETAVIGNRVSLMHGVTLGGTGKEIGDRHPKVGDGALIGACVIILGNIKIGQGAMIAAGSLVLKDVPPHSMVAGTPAKVIGYMDEKDPSLTMNHGQKHLLEEKYASDVFECAFMLAKNSLNMWPSLLEMEDPVITEARDEGKNGKGT</sequence>
<dbReference type="FunFam" id="2.160.10.10:FF:000002">
    <property type="entry name" value="Serine acetyltransferase"/>
    <property type="match status" value="1"/>
</dbReference>
<comment type="subunit">
    <text evidence="3">Homomultimer.</text>
</comment>
<evidence type="ECO:0000313" key="10">
    <source>
        <dbReference type="Proteomes" id="UP000886885"/>
    </source>
</evidence>
<feature type="domain" description="Serine acetyltransferase N-terminal" evidence="8">
    <location>
        <begin position="171"/>
        <end position="266"/>
    </location>
</feature>
<dbReference type="InterPro" id="IPR045304">
    <property type="entry name" value="LbH_SAT"/>
</dbReference>
<keyword evidence="5" id="KW-0028">Amino-acid biosynthesis</keyword>
<comment type="similarity">
    <text evidence="2">Belongs to the transferase hexapeptide repeat family.</text>
</comment>
<gene>
    <name evidence="9" type="ORF">POTOM_021060</name>
</gene>
<dbReference type="PANTHER" id="PTHR42811">
    <property type="entry name" value="SERINE ACETYLTRANSFERASE"/>
    <property type="match status" value="1"/>
</dbReference>
<dbReference type="Pfam" id="PF00132">
    <property type="entry name" value="Hexapep"/>
    <property type="match status" value="1"/>
</dbReference>
<comment type="caution">
    <text evidence="9">The sequence shown here is derived from an EMBL/GenBank/DDBJ whole genome shotgun (WGS) entry which is preliminary data.</text>
</comment>
<evidence type="ECO:0000256" key="4">
    <source>
        <dbReference type="ARBA" id="ARBA00013266"/>
    </source>
</evidence>
<organism evidence="9 10">
    <name type="scientific">Populus tomentosa</name>
    <name type="common">Chinese white poplar</name>
    <dbReference type="NCBI Taxonomy" id="118781"/>
    <lineage>
        <taxon>Eukaryota</taxon>
        <taxon>Viridiplantae</taxon>
        <taxon>Streptophyta</taxon>
        <taxon>Embryophyta</taxon>
        <taxon>Tracheophyta</taxon>
        <taxon>Spermatophyta</taxon>
        <taxon>Magnoliopsida</taxon>
        <taxon>eudicotyledons</taxon>
        <taxon>Gunneridae</taxon>
        <taxon>Pentapetalae</taxon>
        <taxon>rosids</taxon>
        <taxon>fabids</taxon>
        <taxon>Malpighiales</taxon>
        <taxon>Salicaceae</taxon>
        <taxon>Saliceae</taxon>
        <taxon>Populus</taxon>
    </lineage>
</organism>
<keyword evidence="7" id="KW-0012">Acyltransferase</keyword>
<evidence type="ECO:0000313" key="9">
    <source>
        <dbReference type="EMBL" id="KAG6773743.1"/>
    </source>
</evidence>
<name>A0A8X7ZMQ5_POPTO</name>
<dbReference type="FunFam" id="1.10.3130.10:FF:000005">
    <property type="entry name" value="Serine acetyltransferase 4"/>
    <property type="match status" value="1"/>
</dbReference>
<protein>
    <recommendedName>
        <fullName evidence="4">serine O-acetyltransferase</fullName>
        <ecNumber evidence="4">2.3.1.30</ecNumber>
    </recommendedName>
</protein>
<keyword evidence="6" id="KW-0808">Transferase</keyword>
<dbReference type="SMART" id="SM00971">
    <property type="entry name" value="SATase_N"/>
    <property type="match status" value="1"/>
</dbReference>
<dbReference type="PROSITE" id="PS00101">
    <property type="entry name" value="HEXAPEP_TRANSFERASES"/>
    <property type="match status" value="1"/>
</dbReference>
<reference evidence="9" key="1">
    <citation type="journal article" date="2020" name="bioRxiv">
        <title>Hybrid origin of Populus tomentosa Carr. identified through genome sequencing and phylogenomic analysis.</title>
        <authorList>
            <person name="An X."/>
            <person name="Gao K."/>
            <person name="Chen Z."/>
            <person name="Li J."/>
            <person name="Yang X."/>
            <person name="Yang X."/>
            <person name="Zhou J."/>
            <person name="Guo T."/>
            <person name="Zhao T."/>
            <person name="Huang S."/>
            <person name="Miao D."/>
            <person name="Khan W.U."/>
            <person name="Rao P."/>
            <person name="Ye M."/>
            <person name="Lei B."/>
            <person name="Liao W."/>
            <person name="Wang J."/>
            <person name="Ji L."/>
            <person name="Li Y."/>
            <person name="Guo B."/>
            <person name="Mustafa N.S."/>
            <person name="Li S."/>
            <person name="Yun Q."/>
            <person name="Keller S.R."/>
            <person name="Mao J."/>
            <person name="Zhang R."/>
            <person name="Strauss S.H."/>
        </authorList>
    </citation>
    <scope>NUCLEOTIDE SEQUENCE</scope>
    <source>
        <strain evidence="9">GM15</strain>
        <tissue evidence="9">Leaf</tissue>
    </source>
</reference>
<dbReference type="GO" id="GO:0005829">
    <property type="term" value="C:cytosol"/>
    <property type="evidence" value="ECO:0007669"/>
    <property type="project" value="UniProtKB-ARBA"/>
</dbReference>
<dbReference type="InterPro" id="IPR018357">
    <property type="entry name" value="Hexapep_transf_CS"/>
</dbReference>